<organism evidence="1">
    <name type="scientific">Candidatus Kentrum sp. SD</name>
    <dbReference type="NCBI Taxonomy" id="2126332"/>
    <lineage>
        <taxon>Bacteria</taxon>
        <taxon>Pseudomonadati</taxon>
        <taxon>Pseudomonadota</taxon>
        <taxon>Gammaproteobacteria</taxon>
        <taxon>Candidatus Kentrum</taxon>
    </lineage>
</organism>
<name>A0A450YJA7_9GAMM</name>
<gene>
    <name evidence="3" type="ORF">BECKSD772D_GA0070982_109510</name>
    <name evidence="2" type="ORF">BECKSD772E_GA0070983_10979</name>
    <name evidence="1" type="ORF">BECKSD772F_GA0070984_10969</name>
</gene>
<dbReference type="AlphaFoldDB" id="A0A450YJA7"/>
<protein>
    <submittedName>
        <fullName evidence="1">Uncharacterized protein</fullName>
    </submittedName>
</protein>
<dbReference type="EMBL" id="CAADFU010000097">
    <property type="protein sequence ID" value="VFK47538.1"/>
    <property type="molecule type" value="Genomic_DNA"/>
</dbReference>
<evidence type="ECO:0000313" key="2">
    <source>
        <dbReference type="EMBL" id="VFK47538.1"/>
    </source>
</evidence>
<sequence>MRSEGTREFLECHGARSLLISQYFNDFLLKCWLGNDIEAVFTQHGARKLILPLMRNP</sequence>
<reference evidence="1" key="1">
    <citation type="submission" date="2019-02" db="EMBL/GenBank/DDBJ databases">
        <authorList>
            <person name="Gruber-Vodicka R. H."/>
            <person name="Seah K. B. B."/>
        </authorList>
    </citation>
    <scope>NUCLEOTIDE SEQUENCE</scope>
    <source>
        <strain evidence="3">BECK_S127</strain>
        <strain evidence="2">BECK_S1320</strain>
        <strain evidence="1">BECK_S1321</strain>
    </source>
</reference>
<proteinExistence type="predicted"/>
<dbReference type="EMBL" id="CAADFR010000096">
    <property type="protein sequence ID" value="VFK41614.1"/>
    <property type="molecule type" value="Genomic_DNA"/>
</dbReference>
<accession>A0A450YJA7</accession>
<evidence type="ECO:0000313" key="3">
    <source>
        <dbReference type="EMBL" id="VFK80239.1"/>
    </source>
</evidence>
<dbReference type="EMBL" id="CAADHB010000095">
    <property type="protein sequence ID" value="VFK80239.1"/>
    <property type="molecule type" value="Genomic_DNA"/>
</dbReference>
<evidence type="ECO:0000313" key="1">
    <source>
        <dbReference type="EMBL" id="VFK41614.1"/>
    </source>
</evidence>